<dbReference type="GO" id="GO:0009705">
    <property type="term" value="C:plant-type vacuole membrane"/>
    <property type="evidence" value="ECO:0007669"/>
    <property type="project" value="TreeGrafter"/>
</dbReference>
<reference evidence="10 11" key="1">
    <citation type="journal article" date="2014" name="Genome Biol.">
        <title>Transcriptome and methylome profiling reveals relics of genome dominance in the mesopolyploid Brassica oleracea.</title>
        <authorList>
            <person name="Parkin I.A."/>
            <person name="Koh C."/>
            <person name="Tang H."/>
            <person name="Robinson S.J."/>
            <person name="Kagale S."/>
            <person name="Clarke W.E."/>
            <person name="Town C.D."/>
            <person name="Nixon J."/>
            <person name="Krishnakumar V."/>
            <person name="Bidwell S.L."/>
            <person name="Denoeud F."/>
            <person name="Belcram H."/>
            <person name="Links M.G."/>
            <person name="Just J."/>
            <person name="Clarke C."/>
            <person name="Bender T."/>
            <person name="Huebert T."/>
            <person name="Mason A.S."/>
            <person name="Pires J.C."/>
            <person name="Barker G."/>
            <person name="Moore J."/>
            <person name="Walley P.G."/>
            <person name="Manoli S."/>
            <person name="Batley J."/>
            <person name="Edwards D."/>
            <person name="Nelson M.N."/>
            <person name="Wang X."/>
            <person name="Paterson A.H."/>
            <person name="King G."/>
            <person name="Bancroft I."/>
            <person name="Chalhoub B."/>
            <person name="Sharpe A.G."/>
        </authorList>
    </citation>
    <scope>NUCLEOTIDE SEQUENCE</scope>
    <source>
        <strain evidence="10 11">cv. TO1000</strain>
    </source>
</reference>
<evidence type="ECO:0000313" key="10">
    <source>
        <dbReference type="EnsemblPlants" id="Bo3g140020.1"/>
    </source>
</evidence>
<dbReference type="STRING" id="109376.A0A0D3BI90"/>
<feature type="transmembrane region" description="Helical" evidence="8">
    <location>
        <begin position="164"/>
        <end position="180"/>
    </location>
</feature>
<evidence type="ECO:0000256" key="3">
    <source>
        <dbReference type="ARBA" id="ARBA00022554"/>
    </source>
</evidence>
<feature type="region of interest" description="Disordered" evidence="7">
    <location>
        <begin position="248"/>
        <end position="299"/>
    </location>
</feature>
<keyword evidence="3" id="KW-0926">Vacuole</keyword>
<dbReference type="Gene3D" id="2.40.50.140">
    <property type="entry name" value="Nucleic acid-binding proteins"/>
    <property type="match status" value="1"/>
</dbReference>
<evidence type="ECO:0000256" key="4">
    <source>
        <dbReference type="ARBA" id="ARBA00022692"/>
    </source>
</evidence>
<reference evidence="10" key="2">
    <citation type="submission" date="2015-03" db="UniProtKB">
        <authorList>
            <consortium name="EnsemblPlants"/>
        </authorList>
    </citation>
    <scope>IDENTIFICATION</scope>
</reference>
<feature type="compositionally biased region" description="Basic and acidic residues" evidence="7">
    <location>
        <begin position="263"/>
        <end position="278"/>
    </location>
</feature>
<comment type="subcellular location">
    <subcellularLocation>
        <location evidence="1">Vacuole membrane</location>
        <topology evidence="1">Multi-pass membrane protein</topology>
    </subcellularLocation>
</comment>
<evidence type="ECO:0000256" key="5">
    <source>
        <dbReference type="ARBA" id="ARBA00022989"/>
    </source>
</evidence>
<dbReference type="EnsemblPlants" id="Bo3g140020.1">
    <property type="protein sequence ID" value="Bo3g140020.1"/>
    <property type="gene ID" value="Bo3g140020"/>
</dbReference>
<dbReference type="PANTHER" id="PTHR31142:SF36">
    <property type="entry name" value="THH1_TOM1_TOM3 DOMAIN-CONTAINING PROTEIN"/>
    <property type="match status" value="1"/>
</dbReference>
<sequence length="299" mass="33543">MFSVWIQRRFCFLSSKSFTEDGFKEEADDLIKSLYCLLKLDEGVGVRIVNCSSLVDQSKLVSGTIVTLQRTTFTIIRILPPKARSLPTDKLRITYISVNVAVYLAQVVIWVFIWVNDNSTVELVGKIFMSVVSFIAALGFLLYGGRLFIMLIRFPIESKGRRKKLHEVVTVLVLLCLSFTELCNRKVIQLQVGSVTAICFTCFLIRCIVGFQLSLFIMNSILKAERESQPRTGRINFIGDSRNHIQPESEERHGCVGGGGDGLRPRRNNEAVDVKVEDNQNGAEKSRGGAAGAERLQRM</sequence>
<evidence type="ECO:0000313" key="11">
    <source>
        <dbReference type="Proteomes" id="UP000032141"/>
    </source>
</evidence>
<evidence type="ECO:0000256" key="2">
    <source>
        <dbReference type="ARBA" id="ARBA00006779"/>
    </source>
</evidence>
<proteinExistence type="inferred from homology"/>
<dbReference type="Pfam" id="PF06454">
    <property type="entry name" value="THH1_TOM1-3_dom"/>
    <property type="match status" value="1"/>
</dbReference>
<keyword evidence="11" id="KW-1185">Reference proteome</keyword>
<evidence type="ECO:0000256" key="6">
    <source>
        <dbReference type="ARBA" id="ARBA00023136"/>
    </source>
</evidence>
<dbReference type="InterPro" id="IPR040226">
    <property type="entry name" value="THH1/TOM1/TOM3"/>
</dbReference>
<dbReference type="Gramene" id="Bo3g140020.1">
    <property type="protein sequence ID" value="Bo3g140020.1"/>
    <property type="gene ID" value="Bo3g140020"/>
</dbReference>
<keyword evidence="4 8" id="KW-0812">Transmembrane</keyword>
<dbReference type="HOGENOM" id="CLU_931733_0_0_1"/>
<name>A0A0D3BI90_BRAOL</name>
<keyword evidence="6 8" id="KW-0472">Membrane</keyword>
<keyword evidence="5 8" id="KW-1133">Transmembrane helix</keyword>
<dbReference type="InterPro" id="IPR009457">
    <property type="entry name" value="THH1/TOM1/TOM3_dom"/>
</dbReference>
<dbReference type="eggNOG" id="ENOG502QQMF">
    <property type="taxonomic scope" value="Eukaryota"/>
</dbReference>
<feature type="transmembrane region" description="Helical" evidence="8">
    <location>
        <begin position="192"/>
        <end position="217"/>
    </location>
</feature>
<feature type="transmembrane region" description="Helical" evidence="8">
    <location>
        <begin position="127"/>
        <end position="152"/>
    </location>
</feature>
<dbReference type="InterPro" id="IPR012340">
    <property type="entry name" value="NA-bd_OB-fold"/>
</dbReference>
<accession>A0A0D3BI90</accession>
<evidence type="ECO:0000259" key="9">
    <source>
        <dbReference type="Pfam" id="PF06454"/>
    </source>
</evidence>
<dbReference type="OMA" id="VWIQRRF"/>
<evidence type="ECO:0000256" key="8">
    <source>
        <dbReference type="SAM" id="Phobius"/>
    </source>
</evidence>
<dbReference type="AlphaFoldDB" id="A0A0D3BI90"/>
<feature type="domain" description="THH1/TOM1/TOM3" evidence="9">
    <location>
        <begin position="82"/>
        <end position="183"/>
    </location>
</feature>
<dbReference type="PANTHER" id="PTHR31142">
    <property type="entry name" value="TOBAMOVIRUS MULTIPLICATION PROTEIN 1-LIKE ISOFORM X1"/>
    <property type="match status" value="1"/>
</dbReference>
<dbReference type="Proteomes" id="UP000032141">
    <property type="component" value="Chromosome C3"/>
</dbReference>
<organism evidence="10 11">
    <name type="scientific">Brassica oleracea var. oleracea</name>
    <dbReference type="NCBI Taxonomy" id="109376"/>
    <lineage>
        <taxon>Eukaryota</taxon>
        <taxon>Viridiplantae</taxon>
        <taxon>Streptophyta</taxon>
        <taxon>Embryophyta</taxon>
        <taxon>Tracheophyta</taxon>
        <taxon>Spermatophyta</taxon>
        <taxon>Magnoliopsida</taxon>
        <taxon>eudicotyledons</taxon>
        <taxon>Gunneridae</taxon>
        <taxon>Pentapetalae</taxon>
        <taxon>rosids</taxon>
        <taxon>malvids</taxon>
        <taxon>Brassicales</taxon>
        <taxon>Brassicaceae</taxon>
        <taxon>Brassiceae</taxon>
        <taxon>Brassica</taxon>
    </lineage>
</organism>
<feature type="transmembrane region" description="Helical" evidence="8">
    <location>
        <begin position="93"/>
        <end position="115"/>
    </location>
</feature>
<comment type="similarity">
    <text evidence="2">Belongs to the plant tobamovirus multiplication TOM1 protein family.</text>
</comment>
<evidence type="ECO:0000256" key="1">
    <source>
        <dbReference type="ARBA" id="ARBA00004128"/>
    </source>
</evidence>
<protein>
    <recommendedName>
        <fullName evidence="9">THH1/TOM1/TOM3 domain-containing protein</fullName>
    </recommendedName>
</protein>
<evidence type="ECO:0000256" key="7">
    <source>
        <dbReference type="SAM" id="MobiDB-lite"/>
    </source>
</evidence>